<dbReference type="AlphaFoldDB" id="A0A2K1ILN7"/>
<dbReference type="EMBL" id="ABEU02000022">
    <property type="protein sequence ID" value="PNR30192.1"/>
    <property type="molecule type" value="Genomic_DNA"/>
</dbReference>
<evidence type="ECO:0000256" key="1">
    <source>
        <dbReference type="SAM" id="SignalP"/>
    </source>
</evidence>
<reference evidence="2 4" key="1">
    <citation type="journal article" date="2008" name="Science">
        <title>The Physcomitrella genome reveals evolutionary insights into the conquest of land by plants.</title>
        <authorList>
            <person name="Rensing S."/>
            <person name="Lang D."/>
            <person name="Zimmer A."/>
            <person name="Terry A."/>
            <person name="Salamov A."/>
            <person name="Shapiro H."/>
            <person name="Nishiyama T."/>
            <person name="Perroud P.-F."/>
            <person name="Lindquist E."/>
            <person name="Kamisugi Y."/>
            <person name="Tanahashi T."/>
            <person name="Sakakibara K."/>
            <person name="Fujita T."/>
            <person name="Oishi K."/>
            <person name="Shin-I T."/>
            <person name="Kuroki Y."/>
            <person name="Toyoda A."/>
            <person name="Suzuki Y."/>
            <person name="Hashimoto A."/>
            <person name="Yamaguchi K."/>
            <person name="Sugano A."/>
            <person name="Kohara Y."/>
            <person name="Fujiyama A."/>
            <person name="Anterola A."/>
            <person name="Aoki S."/>
            <person name="Ashton N."/>
            <person name="Barbazuk W.B."/>
            <person name="Barker E."/>
            <person name="Bennetzen J."/>
            <person name="Bezanilla M."/>
            <person name="Blankenship R."/>
            <person name="Cho S.H."/>
            <person name="Dutcher S."/>
            <person name="Estelle M."/>
            <person name="Fawcett J.A."/>
            <person name="Gundlach H."/>
            <person name="Hanada K."/>
            <person name="Heyl A."/>
            <person name="Hicks K.A."/>
            <person name="Hugh J."/>
            <person name="Lohr M."/>
            <person name="Mayer K."/>
            <person name="Melkozernov A."/>
            <person name="Murata T."/>
            <person name="Nelson D."/>
            <person name="Pils B."/>
            <person name="Prigge M."/>
            <person name="Reiss B."/>
            <person name="Renner T."/>
            <person name="Rombauts S."/>
            <person name="Rushton P."/>
            <person name="Sanderfoot A."/>
            <person name="Schween G."/>
            <person name="Shiu S.-H."/>
            <person name="Stueber K."/>
            <person name="Theodoulou F.L."/>
            <person name="Tu H."/>
            <person name="Van de Peer Y."/>
            <person name="Verrier P.J."/>
            <person name="Waters E."/>
            <person name="Wood A."/>
            <person name="Yang L."/>
            <person name="Cove D."/>
            <person name="Cuming A."/>
            <person name="Hasebe M."/>
            <person name="Lucas S."/>
            <person name="Mishler D.B."/>
            <person name="Reski R."/>
            <person name="Grigoriev I."/>
            <person name="Quatrano R.S."/>
            <person name="Boore J.L."/>
        </authorList>
    </citation>
    <scope>NUCLEOTIDE SEQUENCE [LARGE SCALE GENOMIC DNA]</scope>
    <source>
        <strain evidence="3 4">cv. Gransden 2004</strain>
    </source>
</reference>
<feature type="signal peptide" evidence="1">
    <location>
        <begin position="1"/>
        <end position="19"/>
    </location>
</feature>
<accession>A0A2K1ILN7</accession>
<dbReference type="InParanoid" id="A0A2K1ILN7"/>
<keyword evidence="1" id="KW-0732">Signal</keyword>
<protein>
    <recommendedName>
        <fullName evidence="5">Secreted protein</fullName>
    </recommendedName>
</protein>
<reference evidence="3" key="3">
    <citation type="submission" date="2020-12" db="UniProtKB">
        <authorList>
            <consortium name="EnsemblPlants"/>
        </authorList>
    </citation>
    <scope>IDENTIFICATION</scope>
</reference>
<sequence length="112" mass="12523">MIHMMVFIALELRRPCLLGWCCINSLLQAFDSLSDFHLSMHYIACSPLSTTFYCRSFLPRLCSVCTICPLTPLPSPCDYLPSTFVPCGVVIFSFCGHLPFTSPNVTHILSLT</sequence>
<evidence type="ECO:0008006" key="5">
    <source>
        <dbReference type="Google" id="ProtNLM"/>
    </source>
</evidence>
<reference evidence="2 4" key="2">
    <citation type="journal article" date="2018" name="Plant J.">
        <title>The Physcomitrella patens chromosome-scale assembly reveals moss genome structure and evolution.</title>
        <authorList>
            <person name="Lang D."/>
            <person name="Ullrich K.K."/>
            <person name="Murat F."/>
            <person name="Fuchs J."/>
            <person name="Jenkins J."/>
            <person name="Haas F.B."/>
            <person name="Piednoel M."/>
            <person name="Gundlach H."/>
            <person name="Van Bel M."/>
            <person name="Meyberg R."/>
            <person name="Vives C."/>
            <person name="Morata J."/>
            <person name="Symeonidi A."/>
            <person name="Hiss M."/>
            <person name="Muchero W."/>
            <person name="Kamisugi Y."/>
            <person name="Saleh O."/>
            <person name="Blanc G."/>
            <person name="Decker E.L."/>
            <person name="van Gessel N."/>
            <person name="Grimwood J."/>
            <person name="Hayes R.D."/>
            <person name="Graham S.W."/>
            <person name="Gunter L.E."/>
            <person name="McDaniel S.F."/>
            <person name="Hoernstein S.N.W."/>
            <person name="Larsson A."/>
            <person name="Li F.W."/>
            <person name="Perroud P.F."/>
            <person name="Phillips J."/>
            <person name="Ranjan P."/>
            <person name="Rokshar D.S."/>
            <person name="Rothfels C.J."/>
            <person name="Schneider L."/>
            <person name="Shu S."/>
            <person name="Stevenson D.W."/>
            <person name="Thummler F."/>
            <person name="Tillich M."/>
            <person name="Villarreal Aguilar J.C."/>
            <person name="Widiez T."/>
            <person name="Wong G.K."/>
            <person name="Wymore A."/>
            <person name="Zhang Y."/>
            <person name="Zimmer A.D."/>
            <person name="Quatrano R.S."/>
            <person name="Mayer K.F.X."/>
            <person name="Goodstein D."/>
            <person name="Casacuberta J.M."/>
            <person name="Vandepoele K."/>
            <person name="Reski R."/>
            <person name="Cuming A.C."/>
            <person name="Tuskan G.A."/>
            <person name="Maumus F."/>
            <person name="Salse J."/>
            <person name="Schmutz J."/>
            <person name="Rensing S.A."/>
        </authorList>
    </citation>
    <scope>NUCLEOTIDE SEQUENCE [LARGE SCALE GENOMIC DNA]</scope>
    <source>
        <strain evidence="3 4">cv. Gransden 2004</strain>
    </source>
</reference>
<feature type="chain" id="PRO_5036042741" description="Secreted protein" evidence="1">
    <location>
        <begin position="20"/>
        <end position="112"/>
    </location>
</feature>
<evidence type="ECO:0000313" key="3">
    <source>
        <dbReference type="EnsemblPlants" id="Pp3c22_82V3.1"/>
    </source>
</evidence>
<evidence type="ECO:0000313" key="4">
    <source>
        <dbReference type="Proteomes" id="UP000006727"/>
    </source>
</evidence>
<dbReference type="Gramene" id="Pp3c22_82V3.1">
    <property type="protein sequence ID" value="Pp3c22_82V3.1"/>
    <property type="gene ID" value="Pp3c22_82"/>
</dbReference>
<name>A0A2K1ILN7_PHYPA</name>
<dbReference type="EnsemblPlants" id="Pp3c22_82V3.1">
    <property type="protein sequence ID" value="Pp3c22_82V3.1"/>
    <property type="gene ID" value="Pp3c22_82"/>
</dbReference>
<proteinExistence type="predicted"/>
<evidence type="ECO:0000313" key="2">
    <source>
        <dbReference type="EMBL" id="PNR30192.1"/>
    </source>
</evidence>
<keyword evidence="4" id="KW-1185">Reference proteome</keyword>
<dbReference type="Proteomes" id="UP000006727">
    <property type="component" value="Chromosome 22"/>
</dbReference>
<gene>
    <name evidence="2" type="ORF">PHYPA_026508</name>
</gene>
<organism evidence="2">
    <name type="scientific">Physcomitrium patens</name>
    <name type="common">Spreading-leaved earth moss</name>
    <name type="synonym">Physcomitrella patens</name>
    <dbReference type="NCBI Taxonomy" id="3218"/>
    <lineage>
        <taxon>Eukaryota</taxon>
        <taxon>Viridiplantae</taxon>
        <taxon>Streptophyta</taxon>
        <taxon>Embryophyta</taxon>
        <taxon>Bryophyta</taxon>
        <taxon>Bryophytina</taxon>
        <taxon>Bryopsida</taxon>
        <taxon>Funariidae</taxon>
        <taxon>Funariales</taxon>
        <taxon>Funariaceae</taxon>
        <taxon>Physcomitrium</taxon>
    </lineage>
</organism>